<protein>
    <recommendedName>
        <fullName evidence="5">ZZ-type domain-containing protein</fullName>
    </recommendedName>
</protein>
<comment type="caution">
    <text evidence="6">The sequence shown here is derived from an EMBL/GenBank/DDBJ whole genome shotgun (WGS) entry which is preliminary data.</text>
</comment>
<evidence type="ECO:0000313" key="6">
    <source>
        <dbReference type="EMBL" id="CAF1385599.1"/>
    </source>
</evidence>
<keyword evidence="3" id="KW-0862">Zinc</keyword>
<evidence type="ECO:0000256" key="1">
    <source>
        <dbReference type="ARBA" id="ARBA00022723"/>
    </source>
</evidence>
<gene>
    <name evidence="7" type="ORF">JXQ802_LOCUS50241</name>
    <name evidence="6" type="ORF">PYM288_LOCUS34078</name>
</gene>
<dbReference type="EMBL" id="CAJNOL010006454">
    <property type="protein sequence ID" value="CAF1618115.1"/>
    <property type="molecule type" value="Genomic_DNA"/>
</dbReference>
<organism evidence="6 8">
    <name type="scientific">Rotaria sordida</name>
    <dbReference type="NCBI Taxonomy" id="392033"/>
    <lineage>
        <taxon>Eukaryota</taxon>
        <taxon>Metazoa</taxon>
        <taxon>Spiralia</taxon>
        <taxon>Gnathifera</taxon>
        <taxon>Rotifera</taxon>
        <taxon>Eurotatoria</taxon>
        <taxon>Bdelloidea</taxon>
        <taxon>Philodinida</taxon>
        <taxon>Philodinidae</taxon>
        <taxon>Rotaria</taxon>
    </lineage>
</organism>
<dbReference type="PROSITE" id="PS50135">
    <property type="entry name" value="ZF_ZZ_2"/>
    <property type="match status" value="1"/>
</dbReference>
<dbReference type="EMBL" id="CAJNOH010004977">
    <property type="protein sequence ID" value="CAF1385599.1"/>
    <property type="molecule type" value="Genomic_DNA"/>
</dbReference>
<dbReference type="CDD" id="cd02338">
    <property type="entry name" value="ZZ_PCMF_like"/>
    <property type="match status" value="1"/>
</dbReference>
<accession>A0A815K2L5</accession>
<evidence type="ECO:0000313" key="8">
    <source>
        <dbReference type="Proteomes" id="UP000663854"/>
    </source>
</evidence>
<dbReference type="GO" id="GO:0008270">
    <property type="term" value="F:zinc ion binding"/>
    <property type="evidence" value="ECO:0007669"/>
    <property type="project" value="UniProtKB-KW"/>
</dbReference>
<evidence type="ECO:0000313" key="9">
    <source>
        <dbReference type="Proteomes" id="UP000663870"/>
    </source>
</evidence>
<dbReference type="SMART" id="SM00291">
    <property type="entry name" value="ZnF_ZZ"/>
    <property type="match status" value="1"/>
</dbReference>
<keyword evidence="2 4" id="KW-0863">Zinc-finger</keyword>
<dbReference type="Proteomes" id="UP000663870">
    <property type="component" value="Unassembled WGS sequence"/>
</dbReference>
<dbReference type="SUPFAM" id="SSF57850">
    <property type="entry name" value="RING/U-box"/>
    <property type="match status" value="1"/>
</dbReference>
<dbReference type="InterPro" id="IPR000433">
    <property type="entry name" value="Znf_ZZ"/>
</dbReference>
<dbReference type="AlphaFoldDB" id="A0A815K2L5"/>
<dbReference type="Pfam" id="PF09906">
    <property type="entry name" value="DUF2135"/>
    <property type="match status" value="1"/>
</dbReference>
<name>A0A815K2L5_9BILA</name>
<dbReference type="InterPro" id="IPR019220">
    <property type="entry name" value="DUF2135"/>
</dbReference>
<evidence type="ECO:0000256" key="2">
    <source>
        <dbReference type="ARBA" id="ARBA00022771"/>
    </source>
</evidence>
<evidence type="ECO:0000313" key="7">
    <source>
        <dbReference type="EMBL" id="CAF1618115.1"/>
    </source>
</evidence>
<sequence>MSICILWDASLSRANPENRNHEISMLKMILNTWKLNGNNINLTIVVFRNELEEPRSFNLHEQDYWSQLDQFLTNLSYDGATNLFQLATLSTTIPNTTHYFLFSDCLSTVGNDEPTLLNNLTTKPIWIFNANSVYEPTNIAVNFIISNQTHRKELKIDKVDSTSENYGLLRRLYAKQMLSELSAFPEKNKKRILDIGLKYTLVSNFISILVLETLQQHIEHKIYPHQSRRKLYNDYITCQNNKKQEELTKNQSKLTAVLNLWQTLCSWEYCRMTRSRSRSRPSTMVSRDYAIDDGSLEFIEDTMHYRRFDEAERTSLLFRDNSDMEMGNSFGDDYEEEENSHYRSSYSRRRLSDDNLAATNTGSNTQTITLQNWDPQTPYMNKIKSSTSLQTAYQIYLNERQSYSKSPSFYFDIASYFFLQARSSNSKQSSINVFNQYYAQSNYNISNEYQYFGLRILTNLVEFSLYNLAENIFRHIVNLRSDEPQSFRDLALLLQESNSETKNLIEISDLFKKVIFGEWDNCYSEIEVTTLHELNCFVFQFHQQQQILNSIDNRLLRHLPVDLRIVMVWDTNDTDVDLHVIEPTGEECYYSHKNTAIGGMISRDFTTGYGSEEYLVRKAVKGTYIVRAKYFANHQQSLTGAATIMIHIYKYYGQSNQQKEIVTLRLSSNQEMIDVCKVKFNDDIQQISNNTVTNNQNLNTNIHLYVACDGCDMSPIKGDPYKCLFCPDIDFCQSCKSISRTNHNSNHPLLCIKDSSEYPKSVYLNNHNKINHKNNQCNSCFMKPIIGIRYKCTCGINVKNVNSWVYMIQIIIVQK</sequence>
<dbReference type="InterPro" id="IPR043145">
    <property type="entry name" value="Znf_ZZ_sf"/>
</dbReference>
<proteinExistence type="predicted"/>
<feature type="domain" description="ZZ-type" evidence="5">
    <location>
        <begin position="703"/>
        <end position="757"/>
    </location>
</feature>
<dbReference type="PANTHER" id="PTHR20930:SF0">
    <property type="entry name" value="PROTEIN ILRUN"/>
    <property type="match status" value="1"/>
</dbReference>
<dbReference type="Proteomes" id="UP000663854">
    <property type="component" value="Unassembled WGS sequence"/>
</dbReference>
<keyword evidence="1" id="KW-0479">Metal-binding</keyword>
<dbReference type="Gene3D" id="3.30.60.90">
    <property type="match status" value="1"/>
</dbReference>
<dbReference type="PANTHER" id="PTHR20930">
    <property type="entry name" value="OVARIAN CARCINOMA ANTIGEN CA125-RELATED"/>
    <property type="match status" value="1"/>
</dbReference>
<dbReference type="Pfam" id="PF00569">
    <property type="entry name" value="ZZ"/>
    <property type="match status" value="1"/>
</dbReference>
<evidence type="ECO:0000259" key="5">
    <source>
        <dbReference type="PROSITE" id="PS50135"/>
    </source>
</evidence>
<reference evidence="6" key="1">
    <citation type="submission" date="2021-02" db="EMBL/GenBank/DDBJ databases">
        <authorList>
            <person name="Nowell W R."/>
        </authorList>
    </citation>
    <scope>NUCLEOTIDE SEQUENCE</scope>
</reference>
<evidence type="ECO:0000256" key="3">
    <source>
        <dbReference type="ARBA" id="ARBA00022833"/>
    </source>
</evidence>
<keyword evidence="9" id="KW-1185">Reference proteome</keyword>
<evidence type="ECO:0000256" key="4">
    <source>
        <dbReference type="PROSITE-ProRule" id="PRU00228"/>
    </source>
</evidence>